<evidence type="ECO:0000313" key="3">
    <source>
        <dbReference type="EMBL" id="XCG63953.1"/>
    </source>
</evidence>
<reference evidence="3" key="1">
    <citation type="submission" date="2024-05" db="EMBL/GenBank/DDBJ databases">
        <authorList>
            <person name="Cai S.Y."/>
            <person name="Jin L.M."/>
            <person name="Li H.R."/>
        </authorList>
    </citation>
    <scope>NUCLEOTIDE SEQUENCE</scope>
    <source>
        <strain evidence="3">A5-74</strain>
    </source>
</reference>
<dbReference type="InterPro" id="IPR024537">
    <property type="entry name" value="DUF3322"/>
</dbReference>
<name>A0AAU8DQ96_9ACTN</name>
<dbReference type="Pfam" id="PF11795">
    <property type="entry name" value="DUF3322"/>
    <property type="match status" value="1"/>
</dbReference>
<sequence>MSAAGWSTPEHVRAQLRRRWDDGSLPRAYLKREPFPRVEVPLRGPTATELAQDLTGVGRWRTALLEASANGAAFSLQHRAVGGRSVGRNELPSRAVVEQYEQAWRLLGVARQARALDEALAETWELLPQAEPWVLCEPLRVIGVSADWQRILRATRWVAERGAGRYLREIDLDGIDTKFIETNLSVIAALLDAVMPTGRISSERSRTRQFAERYGLQSVPDLVRIRCDAGFLGLPSAVSELALRPEEAARLQVAVQQVLIVENLVTYAAVPIPAEGVVIWGAGFSAGRLGRMPWMRSAPSVAYAGDLDSHGFAILSLVRSQLPHTRSMLMDRSTLLQHRDRWGRDPKPTRARLDHLLDDEQLLYQELVEDVHAPSLRLEQERLDWDWVLDRLEAQ</sequence>
<evidence type="ECO:0000259" key="1">
    <source>
        <dbReference type="Pfam" id="PF09983"/>
    </source>
</evidence>
<organism evidence="3">
    <name type="scientific">Nakamurella sp. A5-74</name>
    <dbReference type="NCBI Taxonomy" id="3158264"/>
    <lineage>
        <taxon>Bacteria</taxon>
        <taxon>Bacillati</taxon>
        <taxon>Actinomycetota</taxon>
        <taxon>Actinomycetes</taxon>
        <taxon>Nakamurellales</taxon>
        <taxon>Nakamurellaceae</taxon>
        <taxon>Nakamurella</taxon>
    </lineage>
</organism>
<evidence type="ECO:0000259" key="2">
    <source>
        <dbReference type="Pfam" id="PF11795"/>
    </source>
</evidence>
<feature type="domain" description="Wadjet protein JetD C-terminal" evidence="1">
    <location>
        <begin position="215"/>
        <end position="391"/>
    </location>
</feature>
<protein>
    <submittedName>
        <fullName evidence="3">Wadjet anti-phage system protein JetD domain-containing protein</fullName>
    </submittedName>
</protein>
<proteinExistence type="predicted"/>
<dbReference type="AlphaFoldDB" id="A0AAU8DQ96"/>
<dbReference type="InterPro" id="IPR024534">
    <property type="entry name" value="JetD_C"/>
</dbReference>
<dbReference type="RefSeq" id="WP_353649568.1">
    <property type="nucleotide sequence ID" value="NZ_CP159218.1"/>
</dbReference>
<accession>A0AAU8DQ96</accession>
<gene>
    <name evidence="3" type="ORF">ABLG96_00965</name>
</gene>
<feature type="domain" description="DUF3322" evidence="2">
    <location>
        <begin position="9"/>
        <end position="192"/>
    </location>
</feature>
<dbReference type="EMBL" id="CP159218">
    <property type="protein sequence ID" value="XCG63953.1"/>
    <property type="molecule type" value="Genomic_DNA"/>
</dbReference>
<dbReference type="Pfam" id="PF09983">
    <property type="entry name" value="JetD_C"/>
    <property type="match status" value="1"/>
</dbReference>